<evidence type="ECO:0000313" key="1">
    <source>
        <dbReference type="EMBL" id="MFC4075838.1"/>
    </source>
</evidence>
<dbReference type="Proteomes" id="UP001595843">
    <property type="component" value="Unassembled WGS sequence"/>
</dbReference>
<dbReference type="InterPro" id="IPR044844">
    <property type="entry name" value="Trans_IPPS_euk-type"/>
</dbReference>
<dbReference type="Pfam" id="PF00494">
    <property type="entry name" value="SQS_PSY"/>
    <property type="match status" value="1"/>
</dbReference>
<dbReference type="EMBL" id="JBHSAP010000007">
    <property type="protein sequence ID" value="MFC4075838.1"/>
    <property type="molecule type" value="Genomic_DNA"/>
</dbReference>
<dbReference type="RefSeq" id="WP_380702137.1">
    <property type="nucleotide sequence ID" value="NZ_JBHSAP010000007.1"/>
</dbReference>
<dbReference type="PANTHER" id="PTHR11626">
    <property type="entry name" value="FARNESYL-DIPHOSPHATE FARNESYLTRANSFERASE"/>
    <property type="match status" value="1"/>
</dbReference>
<comment type="caution">
    <text evidence="1">The sequence shown here is derived from an EMBL/GenBank/DDBJ whole genome shotgun (WGS) entry which is preliminary data.</text>
</comment>
<evidence type="ECO:0000313" key="2">
    <source>
        <dbReference type="Proteomes" id="UP001595843"/>
    </source>
</evidence>
<name>A0ABV8JAE4_9BACL</name>
<dbReference type="Gene3D" id="1.10.600.10">
    <property type="entry name" value="Farnesyl Diphosphate Synthase"/>
    <property type="match status" value="1"/>
</dbReference>
<reference evidence="2" key="1">
    <citation type="journal article" date="2019" name="Int. J. Syst. Evol. Microbiol.">
        <title>The Global Catalogue of Microorganisms (GCM) 10K type strain sequencing project: providing services to taxonomists for standard genome sequencing and annotation.</title>
        <authorList>
            <consortium name="The Broad Institute Genomics Platform"/>
            <consortium name="The Broad Institute Genome Sequencing Center for Infectious Disease"/>
            <person name="Wu L."/>
            <person name="Ma J."/>
        </authorList>
    </citation>
    <scope>NUCLEOTIDE SEQUENCE [LARGE SCALE GENOMIC DNA]</scope>
    <source>
        <strain evidence="2">IBRC-M 10813</strain>
    </source>
</reference>
<protein>
    <submittedName>
        <fullName evidence="1">Squalene/phytoene synthase family protein</fullName>
    </submittedName>
</protein>
<sequence>MDKIINRHQEASAMLKATSRTFFIPISRLPEGLKEAVSSAYLCMRAIDEIEDDPALPSDVKANLLRSSQRILQQPEADLDRQWTNLMEPHRSRLPEVTLRMNDWAKLSPPTVRSLVYDKTGIMAKGMADWVCKEWDIRTEEDLDDYTYYVAGLVGVLLNDLWRWYDGTETDEKLAVAYGRGLQAVNIIRNREEDLARGVDFFPNGWSMEEMFSYARRNLVMADIYTDSIQSQPILEFCKIPLTLAHGTLRALEAGESKLSRFAVKALVKKIIGE</sequence>
<keyword evidence="2" id="KW-1185">Reference proteome</keyword>
<accession>A0ABV8JAE4</accession>
<organism evidence="1 2">
    <name type="scientific">Salinithrix halophila</name>
    <dbReference type="NCBI Taxonomy" id="1485204"/>
    <lineage>
        <taxon>Bacteria</taxon>
        <taxon>Bacillati</taxon>
        <taxon>Bacillota</taxon>
        <taxon>Bacilli</taxon>
        <taxon>Bacillales</taxon>
        <taxon>Thermoactinomycetaceae</taxon>
        <taxon>Salinithrix</taxon>
    </lineage>
</organism>
<dbReference type="PANTHER" id="PTHR11626:SF2">
    <property type="entry name" value="SQUALENE SYNTHASE"/>
    <property type="match status" value="1"/>
</dbReference>
<proteinExistence type="predicted"/>
<dbReference type="InterPro" id="IPR008949">
    <property type="entry name" value="Isoprenoid_synthase_dom_sf"/>
</dbReference>
<gene>
    <name evidence="1" type="ORF">ACFOUO_03340</name>
</gene>
<dbReference type="SUPFAM" id="SSF48576">
    <property type="entry name" value="Terpenoid synthases"/>
    <property type="match status" value="1"/>
</dbReference>
<dbReference type="InterPro" id="IPR002060">
    <property type="entry name" value="Squ/phyt_synthse"/>
</dbReference>